<dbReference type="PANTHER" id="PTHR30461">
    <property type="entry name" value="DNA-INVERTASE FROM LAMBDOID PROPHAGE"/>
    <property type="match status" value="1"/>
</dbReference>
<protein>
    <recommendedName>
        <fullName evidence="3">Resolvase/invertase-type recombinase catalytic domain-containing protein</fullName>
    </recommendedName>
</protein>
<evidence type="ECO:0000313" key="5">
    <source>
        <dbReference type="Proteomes" id="UP001189429"/>
    </source>
</evidence>
<dbReference type="SMART" id="SM00857">
    <property type="entry name" value="Resolvase"/>
    <property type="match status" value="1"/>
</dbReference>
<dbReference type="Pfam" id="PF00239">
    <property type="entry name" value="Resolvase"/>
    <property type="match status" value="1"/>
</dbReference>
<gene>
    <name evidence="4" type="ORF">PCOR1329_LOCUS28658</name>
</gene>
<evidence type="ECO:0000313" key="4">
    <source>
        <dbReference type="EMBL" id="CAK0829853.1"/>
    </source>
</evidence>
<accession>A0ABN9SDU9</accession>
<dbReference type="InterPro" id="IPR036162">
    <property type="entry name" value="Resolvase-like_N_sf"/>
</dbReference>
<proteinExistence type="predicted"/>
<dbReference type="PANTHER" id="PTHR30461:SF2">
    <property type="entry name" value="SERINE RECOMBINASE PINE-RELATED"/>
    <property type="match status" value="1"/>
</dbReference>
<dbReference type="PROSITE" id="PS51736">
    <property type="entry name" value="RECOMBINASES_3"/>
    <property type="match status" value="1"/>
</dbReference>
<evidence type="ECO:0000259" key="3">
    <source>
        <dbReference type="PROSITE" id="PS51736"/>
    </source>
</evidence>
<keyword evidence="1" id="KW-0238">DNA-binding</keyword>
<comment type="caution">
    <text evidence="4">The sequence shown here is derived from an EMBL/GenBank/DDBJ whole genome shotgun (WGS) entry which is preliminary data.</text>
</comment>
<dbReference type="InterPro" id="IPR006119">
    <property type="entry name" value="Resolv_N"/>
</dbReference>
<evidence type="ECO:0000256" key="1">
    <source>
        <dbReference type="ARBA" id="ARBA00023125"/>
    </source>
</evidence>
<evidence type="ECO:0000256" key="2">
    <source>
        <dbReference type="ARBA" id="ARBA00023172"/>
    </source>
</evidence>
<organism evidence="4 5">
    <name type="scientific">Prorocentrum cordatum</name>
    <dbReference type="NCBI Taxonomy" id="2364126"/>
    <lineage>
        <taxon>Eukaryota</taxon>
        <taxon>Sar</taxon>
        <taxon>Alveolata</taxon>
        <taxon>Dinophyceae</taxon>
        <taxon>Prorocentrales</taxon>
        <taxon>Prorocentraceae</taxon>
        <taxon>Prorocentrum</taxon>
    </lineage>
</organism>
<dbReference type="Proteomes" id="UP001189429">
    <property type="component" value="Unassembled WGS sequence"/>
</dbReference>
<keyword evidence="5" id="KW-1185">Reference proteome</keyword>
<sequence>MGMTRPGVKRTVGKKKPQAALSYIRVSSRENRDRGGVVRQREAVSRFAVSNSHKIVGGISEVVSGSLPAGSRQGFKKLVAEATKRKIKTILVENARAVARSSHANEDLFEMAKKRGIEIIATDMPALYKHQPNPAEKFVRRIVFAHVELEKDMTVHRLWEGLAVARAEKEANYRRVKRTHGAAAAKRLLSSSSGRVKVNGRKSLLQKMSFDRGGIAKLKALRRRFDNGQITVRGCASELLKVLPWSKAAGGAPRPASLGPGQATRIMNNARVMFGY</sequence>
<reference evidence="4" key="1">
    <citation type="submission" date="2023-10" db="EMBL/GenBank/DDBJ databases">
        <authorList>
            <person name="Chen Y."/>
            <person name="Shah S."/>
            <person name="Dougan E. K."/>
            <person name="Thang M."/>
            <person name="Chan C."/>
        </authorList>
    </citation>
    <scope>NUCLEOTIDE SEQUENCE [LARGE SCALE GENOMIC DNA]</scope>
</reference>
<dbReference type="CDD" id="cd00338">
    <property type="entry name" value="Ser_Recombinase"/>
    <property type="match status" value="1"/>
</dbReference>
<dbReference type="Gene3D" id="3.40.50.1390">
    <property type="entry name" value="Resolvase, N-terminal catalytic domain"/>
    <property type="match status" value="1"/>
</dbReference>
<name>A0ABN9SDU9_9DINO</name>
<dbReference type="SUPFAM" id="SSF53041">
    <property type="entry name" value="Resolvase-like"/>
    <property type="match status" value="1"/>
</dbReference>
<keyword evidence="2" id="KW-0233">DNA recombination</keyword>
<dbReference type="EMBL" id="CAUYUJ010010617">
    <property type="protein sequence ID" value="CAK0829853.1"/>
    <property type="molecule type" value="Genomic_DNA"/>
</dbReference>
<feature type="domain" description="Resolvase/invertase-type recombinase catalytic" evidence="3">
    <location>
        <begin position="19"/>
        <end position="169"/>
    </location>
</feature>
<dbReference type="InterPro" id="IPR050639">
    <property type="entry name" value="SSR_resolvase"/>
</dbReference>